<organism evidence="3 4">
    <name type="scientific">Limnobaculum allomyrinae</name>
    <dbReference type="NCBI Taxonomy" id="2791986"/>
    <lineage>
        <taxon>Bacteria</taxon>
        <taxon>Pseudomonadati</taxon>
        <taxon>Pseudomonadota</taxon>
        <taxon>Gammaproteobacteria</taxon>
        <taxon>Enterobacterales</taxon>
        <taxon>Budviciaceae</taxon>
        <taxon>Limnobaculum</taxon>
    </lineage>
</organism>
<keyword evidence="1" id="KW-0812">Transmembrane</keyword>
<keyword evidence="1" id="KW-1133">Transmembrane helix</keyword>
<feature type="transmembrane region" description="Helical" evidence="1">
    <location>
        <begin position="62"/>
        <end position="80"/>
    </location>
</feature>
<dbReference type="Pfam" id="PF00884">
    <property type="entry name" value="Sulfatase"/>
    <property type="match status" value="1"/>
</dbReference>
<dbReference type="Proteomes" id="UP001296921">
    <property type="component" value="Unassembled WGS sequence"/>
</dbReference>
<dbReference type="InterPro" id="IPR000917">
    <property type="entry name" value="Sulfatase_N"/>
</dbReference>
<dbReference type="PANTHER" id="PTHR47371">
    <property type="entry name" value="LIPOTEICHOIC ACID SYNTHASE"/>
    <property type="match status" value="1"/>
</dbReference>
<dbReference type="EMBL" id="JADRCR010000004">
    <property type="protein sequence ID" value="MBK5144120.1"/>
    <property type="molecule type" value="Genomic_DNA"/>
</dbReference>
<dbReference type="InterPro" id="IPR050448">
    <property type="entry name" value="OpgB/LTA_synthase_biosynth"/>
</dbReference>
<comment type="caution">
    <text evidence="3">The sequence shown here is derived from an EMBL/GenBank/DDBJ whole genome shotgun (WGS) entry which is preliminary data.</text>
</comment>
<dbReference type="RefSeq" id="WP_218466762.1">
    <property type="nucleotide sequence ID" value="NZ_JADRCR010000004.1"/>
</dbReference>
<proteinExistence type="predicted"/>
<feature type="transmembrane region" description="Helical" evidence="1">
    <location>
        <begin position="107"/>
        <end position="130"/>
    </location>
</feature>
<keyword evidence="1" id="KW-0472">Membrane</keyword>
<evidence type="ECO:0000313" key="4">
    <source>
        <dbReference type="Proteomes" id="UP001296921"/>
    </source>
</evidence>
<evidence type="ECO:0000259" key="2">
    <source>
        <dbReference type="Pfam" id="PF00884"/>
    </source>
</evidence>
<evidence type="ECO:0000313" key="3">
    <source>
        <dbReference type="EMBL" id="MBK5144120.1"/>
    </source>
</evidence>
<accession>A0ABS1IQU1</accession>
<sequence length="554" mass="63195">MKLKNHLRTYLSLSNVYLSLMTIAALVICSTRFSFSYVGFISFSCFASILGCLLLLSGRVKLSLSITSTLIVILQLLNQIKVHYYKERLFFSDVSIALDPTNFSTLFHYPLALLGVISLVILLVINIVFYIRTPKIRASYRLMSFIAVGGLVTGIVFASQSRTNIEHWQASLPKGKGTIVNLFMSAQQMYYQPPQYDGSAKYFLSASSFKYRPDTETKKPDIVVMLQESTVNPAFYHLPDTTLPEFEMFSADEGTRATSLLRVQTFGGGTWLSEFSLLTGLNTDDFKFRKNSVFYTVAPHIRSSLFRELKRNGYYTVVLTPMYKMNYNAGPTYNHLGIDLIIQPQELGYPAELDDNLWTIPTKTMLDYVKTLLTRYTDKPIFIFVLTMNEHGPYDTGHSDDFGIEKSINNRYVAGALSHYISKLKQLNKATEEFSEFVIHREKPTIFLYFGDHQPNISWDDDYDVSWSNERRITQFFLKDNLSSKNIANIGGLTDISFLGGMLLERAGLQVSPFYEANIRMRNLCLGLLDDCPDEQLVKSYKHYIYQDLKNAGE</sequence>
<dbReference type="PANTHER" id="PTHR47371:SF3">
    <property type="entry name" value="PHOSPHOGLYCEROL TRANSFERASE I"/>
    <property type="match status" value="1"/>
</dbReference>
<reference evidence="3 4" key="1">
    <citation type="submission" date="2020-11" db="EMBL/GenBank/DDBJ databases">
        <title>Insectihabitans protaetiae gen. nov. sp. nov. and Insectihabitans allomyrinae sp. nov., isolated from larvae of Protaetia brevitarsis seulensis and Allomyrina dichotoma, respectively.</title>
        <authorList>
            <person name="Lee S.D."/>
            <person name="Byeon Y.-S."/>
            <person name="Kim S.-M."/>
            <person name="Yang H.L."/>
            <person name="Kim I.S."/>
        </authorList>
    </citation>
    <scope>NUCLEOTIDE SEQUENCE [LARGE SCALE GENOMIC DNA]</scope>
    <source>
        <strain evidence="3 4">BWR-B9</strain>
    </source>
</reference>
<gene>
    <name evidence="3" type="ORF">I2494_10380</name>
</gene>
<protein>
    <submittedName>
        <fullName evidence="3">LTA synthase family protein</fullName>
    </submittedName>
</protein>
<dbReference type="CDD" id="cd16015">
    <property type="entry name" value="LTA_synthase"/>
    <property type="match status" value="1"/>
</dbReference>
<feature type="transmembrane region" description="Helical" evidence="1">
    <location>
        <begin position="7"/>
        <end position="28"/>
    </location>
</feature>
<feature type="transmembrane region" description="Helical" evidence="1">
    <location>
        <begin position="34"/>
        <end position="55"/>
    </location>
</feature>
<keyword evidence="4" id="KW-1185">Reference proteome</keyword>
<feature type="transmembrane region" description="Helical" evidence="1">
    <location>
        <begin position="142"/>
        <end position="159"/>
    </location>
</feature>
<feature type="domain" description="Sulfatase N-terminal" evidence="2">
    <location>
        <begin position="220"/>
        <end position="457"/>
    </location>
</feature>
<name>A0ABS1IQU1_9GAMM</name>
<evidence type="ECO:0000256" key="1">
    <source>
        <dbReference type="SAM" id="Phobius"/>
    </source>
</evidence>